<proteinExistence type="predicted"/>
<feature type="transmembrane region" description="Helical" evidence="1">
    <location>
        <begin position="109"/>
        <end position="133"/>
    </location>
</feature>
<keyword evidence="1" id="KW-1133">Transmembrane helix</keyword>
<dbReference type="GO" id="GO:0072545">
    <property type="term" value="F:L-tyrosine binding"/>
    <property type="evidence" value="ECO:0007669"/>
    <property type="project" value="InterPro"/>
</dbReference>
<feature type="transmembrane region" description="Helical" evidence="1">
    <location>
        <begin position="72"/>
        <end position="89"/>
    </location>
</feature>
<dbReference type="InterPro" id="IPR001414">
    <property type="entry name" value="GPR143"/>
</dbReference>
<accession>A0A195CG33</accession>
<evidence type="ECO:0008006" key="4">
    <source>
        <dbReference type="Google" id="ProtNLM"/>
    </source>
</evidence>
<dbReference type="PANTHER" id="PTHR15177:SF2">
    <property type="entry name" value="G-PROTEIN COUPLED RECEPTOR 143"/>
    <property type="match status" value="1"/>
</dbReference>
<evidence type="ECO:0000313" key="2">
    <source>
        <dbReference type="EMBL" id="KYM99714.1"/>
    </source>
</evidence>
<dbReference type="GO" id="GO:0005886">
    <property type="term" value="C:plasma membrane"/>
    <property type="evidence" value="ECO:0007669"/>
    <property type="project" value="TreeGrafter"/>
</dbReference>
<feature type="transmembrane region" description="Helical" evidence="1">
    <location>
        <begin position="222"/>
        <end position="241"/>
    </location>
</feature>
<protein>
    <recommendedName>
        <fullName evidence="4">G-protein coupled receptors family 2 profile 2 domain-containing protein</fullName>
    </recommendedName>
</protein>
<feature type="transmembrane region" description="Helical" evidence="1">
    <location>
        <begin position="154"/>
        <end position="173"/>
    </location>
</feature>
<dbReference type="GO" id="GO:0050848">
    <property type="term" value="P:regulation of calcium-mediated signaling"/>
    <property type="evidence" value="ECO:0007669"/>
    <property type="project" value="TreeGrafter"/>
</dbReference>
<keyword evidence="1" id="KW-0472">Membrane</keyword>
<evidence type="ECO:0000256" key="1">
    <source>
        <dbReference type="SAM" id="Phobius"/>
    </source>
</evidence>
<feature type="transmembrane region" description="Helical" evidence="1">
    <location>
        <begin position="272"/>
        <end position="298"/>
    </location>
</feature>
<dbReference type="Pfam" id="PF02101">
    <property type="entry name" value="Ocular_alb"/>
    <property type="match status" value="2"/>
</dbReference>
<evidence type="ECO:0000313" key="3">
    <source>
        <dbReference type="Proteomes" id="UP000078542"/>
    </source>
</evidence>
<name>A0A195CG33_9HYME</name>
<gene>
    <name evidence="2" type="ORF">ALC62_09332</name>
</gene>
<dbReference type="EMBL" id="KQ977791">
    <property type="protein sequence ID" value="KYM99714.1"/>
    <property type="molecule type" value="Genomic_DNA"/>
</dbReference>
<feature type="transmembrane region" description="Helical" evidence="1">
    <location>
        <begin position="31"/>
        <end position="52"/>
    </location>
</feature>
<dbReference type="GO" id="GO:0035240">
    <property type="term" value="F:dopamine binding"/>
    <property type="evidence" value="ECO:0007669"/>
    <property type="project" value="InterPro"/>
</dbReference>
<sequence>MADPTLQTFCCYHTNRTDRTIVLMQEFNTDAYNTVCMFSSTMGMIGAIYQILPRADSNSSYRLRSFFRGRDIIVWLAVADLLASLGVFVRSVLWRNFKFIIPMEGDKSNVVFCTVLSAWIQYFYMATWIWTLCYAVDMKLLLGDKNGRPVCYHTLAWVLPAILTSFGLIILYIPDAKSDLEVSQIISTCNPRAIVTNAKLSCSCHNLTSLFNVILRILPNYFATYVLLAVVMIVNPILYIASTRDLETVVLHSMAQVTGRERKLIQTIKLKFALINVVYYVCWTPNLINGLLLWILWFQLPNKVIITLWYIMVCSCKYYFKRMDKYKKMIESISYRQAVTNPLQAFFNAIVYQSWTRREKLRFECCQNFKSSTNINLNAIPKIDSDMYVSESSPLLNPRMGYEQKIPHISINHGSSSL</sequence>
<dbReference type="Gene3D" id="1.20.1070.10">
    <property type="entry name" value="Rhodopsin 7-helix transmembrane proteins"/>
    <property type="match status" value="1"/>
</dbReference>
<dbReference type="STRING" id="456900.A0A195CG33"/>
<dbReference type="AlphaFoldDB" id="A0A195CG33"/>
<keyword evidence="1" id="KW-0812">Transmembrane</keyword>
<organism evidence="2 3">
    <name type="scientific">Cyphomyrmex costatus</name>
    <dbReference type="NCBI Taxonomy" id="456900"/>
    <lineage>
        <taxon>Eukaryota</taxon>
        <taxon>Metazoa</taxon>
        <taxon>Ecdysozoa</taxon>
        <taxon>Arthropoda</taxon>
        <taxon>Hexapoda</taxon>
        <taxon>Insecta</taxon>
        <taxon>Pterygota</taxon>
        <taxon>Neoptera</taxon>
        <taxon>Endopterygota</taxon>
        <taxon>Hymenoptera</taxon>
        <taxon>Apocrita</taxon>
        <taxon>Aculeata</taxon>
        <taxon>Formicoidea</taxon>
        <taxon>Formicidae</taxon>
        <taxon>Myrmicinae</taxon>
        <taxon>Cyphomyrmex</taxon>
    </lineage>
</organism>
<dbReference type="PANTHER" id="PTHR15177">
    <property type="entry name" value="G-PROTEIN COUPLED RECEPTOR 143"/>
    <property type="match status" value="1"/>
</dbReference>
<keyword evidence="3" id="KW-1185">Reference proteome</keyword>
<dbReference type="GO" id="GO:0072544">
    <property type="term" value="F:L-DOPA binding"/>
    <property type="evidence" value="ECO:0007669"/>
    <property type="project" value="InterPro"/>
</dbReference>
<dbReference type="Proteomes" id="UP000078542">
    <property type="component" value="Unassembled WGS sequence"/>
</dbReference>
<feature type="transmembrane region" description="Helical" evidence="1">
    <location>
        <begin position="304"/>
        <end position="320"/>
    </location>
</feature>
<dbReference type="GO" id="GO:0032438">
    <property type="term" value="P:melanosome organization"/>
    <property type="evidence" value="ECO:0007669"/>
    <property type="project" value="TreeGrafter"/>
</dbReference>
<dbReference type="GO" id="GO:0035643">
    <property type="term" value="F:L-DOPA receptor activity"/>
    <property type="evidence" value="ECO:0007669"/>
    <property type="project" value="TreeGrafter"/>
</dbReference>
<reference evidence="2 3" key="1">
    <citation type="submission" date="2016-03" db="EMBL/GenBank/DDBJ databases">
        <title>Cyphomyrmex costatus WGS genome.</title>
        <authorList>
            <person name="Nygaard S."/>
            <person name="Hu H."/>
            <person name="Boomsma J."/>
            <person name="Zhang G."/>
        </authorList>
    </citation>
    <scope>NUCLEOTIDE SEQUENCE [LARGE SCALE GENOMIC DNA]</scope>
    <source>
        <strain evidence="2">MS0001</strain>
        <tissue evidence="2">Whole body</tissue>
    </source>
</reference>